<dbReference type="RefSeq" id="WP_146528451.1">
    <property type="nucleotide sequence ID" value="NZ_SJPV01000007.1"/>
</dbReference>
<dbReference type="InterPro" id="IPR054031">
    <property type="entry name" value="XylR_PBP1"/>
</dbReference>
<dbReference type="Gene3D" id="1.10.10.60">
    <property type="entry name" value="Homeodomain-like"/>
    <property type="match status" value="1"/>
</dbReference>
<keyword evidence="3" id="KW-0804">Transcription</keyword>
<gene>
    <name evidence="5" type="primary">xylR_6</name>
    <name evidence="5" type="ORF">Poly41_41830</name>
</gene>
<dbReference type="GO" id="GO:0000976">
    <property type="term" value="F:transcription cis-regulatory region binding"/>
    <property type="evidence" value="ECO:0007669"/>
    <property type="project" value="TreeGrafter"/>
</dbReference>
<organism evidence="5 6">
    <name type="scientific">Novipirellula artificiosorum</name>
    <dbReference type="NCBI Taxonomy" id="2528016"/>
    <lineage>
        <taxon>Bacteria</taxon>
        <taxon>Pseudomonadati</taxon>
        <taxon>Planctomycetota</taxon>
        <taxon>Planctomycetia</taxon>
        <taxon>Pirellulales</taxon>
        <taxon>Pirellulaceae</taxon>
        <taxon>Novipirellula</taxon>
    </lineage>
</organism>
<evidence type="ECO:0000256" key="3">
    <source>
        <dbReference type="ARBA" id="ARBA00023163"/>
    </source>
</evidence>
<keyword evidence="2" id="KW-0238">DNA-binding</keyword>
<protein>
    <submittedName>
        <fullName evidence="5">Xylose operon regulatory protein</fullName>
    </submittedName>
</protein>
<sequence>MRQKSRPRIALLVEASRAYGRELLRGVSLYARTQADWSLLHQEMTLDSEMPEWMSNTRIDGVIARVDTHTVKPLRALGVPIVDVRCNRKFSGIPQVETDNQQVAELAFEHLWERGFRRFAFCGFRFASYSDARLHHFRKCVTKANGELSVYETPGKPNDTLTAIEKAGMVDFKPLSEWLLSLKRPTGLFACNDIRGQQVVNACRTLEMAVPDDIGIIGVDDDDAICLLCDPTLSSVRPNAERVGFRAAEILNQMLVGTLPTEEIEYVPPQSVCERLSTQVVAVEDVELARVCRFIRQHACDGINVNDVCEFTSLSRRQLERRFREELGRTPHEQITATQIERVKQLLRETDMTLEQITPKAGYSHKERLSAVFKRETGEPPGEYRRTKRG</sequence>
<dbReference type="InterPro" id="IPR028082">
    <property type="entry name" value="Peripla_BP_I"/>
</dbReference>
<dbReference type="Pfam" id="PF13377">
    <property type="entry name" value="Peripla_BP_3"/>
    <property type="match status" value="1"/>
</dbReference>
<dbReference type="SUPFAM" id="SSF46689">
    <property type="entry name" value="Homeodomain-like"/>
    <property type="match status" value="2"/>
</dbReference>
<dbReference type="Pfam" id="PF22177">
    <property type="entry name" value="PBP1_XylR"/>
    <property type="match status" value="1"/>
</dbReference>
<evidence type="ECO:0000256" key="2">
    <source>
        <dbReference type="ARBA" id="ARBA00023125"/>
    </source>
</evidence>
<dbReference type="Pfam" id="PF12833">
    <property type="entry name" value="HTH_18"/>
    <property type="match status" value="1"/>
</dbReference>
<dbReference type="PROSITE" id="PS01124">
    <property type="entry name" value="HTH_ARAC_FAMILY_2"/>
    <property type="match status" value="1"/>
</dbReference>
<dbReference type="OrthoDB" id="9795616at2"/>
<evidence type="ECO:0000256" key="1">
    <source>
        <dbReference type="ARBA" id="ARBA00023015"/>
    </source>
</evidence>
<keyword evidence="1" id="KW-0805">Transcription regulation</keyword>
<name>A0A5C6DJF8_9BACT</name>
<dbReference type="PANTHER" id="PTHR30146">
    <property type="entry name" value="LACI-RELATED TRANSCRIPTIONAL REPRESSOR"/>
    <property type="match status" value="1"/>
</dbReference>
<dbReference type="EMBL" id="SJPV01000007">
    <property type="protein sequence ID" value="TWU35039.1"/>
    <property type="molecule type" value="Genomic_DNA"/>
</dbReference>
<dbReference type="Proteomes" id="UP000319143">
    <property type="component" value="Unassembled WGS sequence"/>
</dbReference>
<dbReference type="InterPro" id="IPR009057">
    <property type="entry name" value="Homeodomain-like_sf"/>
</dbReference>
<dbReference type="PANTHER" id="PTHR30146:SF24">
    <property type="entry name" value="XYLOSE OPERON REGULATORY PROTEIN"/>
    <property type="match status" value="1"/>
</dbReference>
<reference evidence="5 6" key="1">
    <citation type="submission" date="2019-02" db="EMBL/GenBank/DDBJ databases">
        <title>Deep-cultivation of Planctomycetes and their phenomic and genomic characterization uncovers novel biology.</title>
        <authorList>
            <person name="Wiegand S."/>
            <person name="Jogler M."/>
            <person name="Boedeker C."/>
            <person name="Pinto D."/>
            <person name="Vollmers J."/>
            <person name="Rivas-Marin E."/>
            <person name="Kohn T."/>
            <person name="Peeters S.H."/>
            <person name="Heuer A."/>
            <person name="Rast P."/>
            <person name="Oberbeckmann S."/>
            <person name="Bunk B."/>
            <person name="Jeske O."/>
            <person name="Meyerdierks A."/>
            <person name="Storesund J.E."/>
            <person name="Kallscheuer N."/>
            <person name="Luecker S."/>
            <person name="Lage O.M."/>
            <person name="Pohl T."/>
            <person name="Merkel B.J."/>
            <person name="Hornburger P."/>
            <person name="Mueller R.-W."/>
            <person name="Bruemmer F."/>
            <person name="Labrenz M."/>
            <person name="Spormann A.M."/>
            <person name="Op Den Camp H."/>
            <person name="Overmann J."/>
            <person name="Amann R."/>
            <person name="Jetten M.S.M."/>
            <person name="Mascher T."/>
            <person name="Medema M.H."/>
            <person name="Devos D.P."/>
            <person name="Kaster A.-K."/>
            <person name="Ovreas L."/>
            <person name="Rohde M."/>
            <person name="Galperin M.Y."/>
            <person name="Jogler C."/>
        </authorList>
    </citation>
    <scope>NUCLEOTIDE SEQUENCE [LARGE SCALE GENOMIC DNA]</scope>
    <source>
        <strain evidence="5 6">Poly41</strain>
    </source>
</reference>
<dbReference type="SMART" id="SM00342">
    <property type="entry name" value="HTH_ARAC"/>
    <property type="match status" value="1"/>
</dbReference>
<dbReference type="CDD" id="cd01543">
    <property type="entry name" value="PBP1_XylR"/>
    <property type="match status" value="1"/>
</dbReference>
<keyword evidence="6" id="KW-1185">Reference proteome</keyword>
<comment type="caution">
    <text evidence="5">The sequence shown here is derived from an EMBL/GenBank/DDBJ whole genome shotgun (WGS) entry which is preliminary data.</text>
</comment>
<evidence type="ECO:0000313" key="5">
    <source>
        <dbReference type="EMBL" id="TWU35039.1"/>
    </source>
</evidence>
<dbReference type="InterPro" id="IPR018060">
    <property type="entry name" value="HTH_AraC"/>
</dbReference>
<dbReference type="SUPFAM" id="SSF53822">
    <property type="entry name" value="Periplasmic binding protein-like I"/>
    <property type="match status" value="1"/>
</dbReference>
<accession>A0A5C6DJF8</accession>
<dbReference type="GO" id="GO:0003700">
    <property type="term" value="F:DNA-binding transcription factor activity"/>
    <property type="evidence" value="ECO:0007669"/>
    <property type="project" value="InterPro"/>
</dbReference>
<evidence type="ECO:0000313" key="6">
    <source>
        <dbReference type="Proteomes" id="UP000319143"/>
    </source>
</evidence>
<dbReference type="InterPro" id="IPR046335">
    <property type="entry name" value="LacI/GalR-like_sensor"/>
</dbReference>
<dbReference type="Gene3D" id="3.40.50.2300">
    <property type="match status" value="2"/>
</dbReference>
<proteinExistence type="predicted"/>
<evidence type="ECO:0000259" key="4">
    <source>
        <dbReference type="PROSITE" id="PS01124"/>
    </source>
</evidence>
<dbReference type="AlphaFoldDB" id="A0A5C6DJF8"/>
<feature type="domain" description="HTH araC/xylS-type" evidence="4">
    <location>
        <begin position="289"/>
        <end position="387"/>
    </location>
</feature>